<protein>
    <submittedName>
        <fullName evidence="1">Uncharacterized protein</fullName>
    </submittedName>
</protein>
<name>A0A7C9EDF6_OPUST</name>
<organism evidence="1">
    <name type="scientific">Opuntia streptacantha</name>
    <name type="common">Prickly pear cactus</name>
    <name type="synonym">Opuntia cardona</name>
    <dbReference type="NCBI Taxonomy" id="393608"/>
    <lineage>
        <taxon>Eukaryota</taxon>
        <taxon>Viridiplantae</taxon>
        <taxon>Streptophyta</taxon>
        <taxon>Embryophyta</taxon>
        <taxon>Tracheophyta</taxon>
        <taxon>Spermatophyta</taxon>
        <taxon>Magnoliopsida</taxon>
        <taxon>eudicotyledons</taxon>
        <taxon>Gunneridae</taxon>
        <taxon>Pentapetalae</taxon>
        <taxon>Caryophyllales</taxon>
        <taxon>Cactineae</taxon>
        <taxon>Cactaceae</taxon>
        <taxon>Opuntioideae</taxon>
        <taxon>Opuntia</taxon>
    </lineage>
</organism>
<reference evidence="1" key="1">
    <citation type="journal article" date="2013" name="J. Plant Res.">
        <title>Effect of fungi and light on seed germination of three Opuntia species from semiarid lands of central Mexico.</title>
        <authorList>
            <person name="Delgado-Sanchez P."/>
            <person name="Jimenez-Bremont J.F."/>
            <person name="Guerrero-Gonzalez Mde L."/>
            <person name="Flores J."/>
        </authorList>
    </citation>
    <scope>NUCLEOTIDE SEQUENCE</scope>
    <source>
        <tissue evidence="1">Cladode</tissue>
    </source>
</reference>
<reference evidence="1" key="2">
    <citation type="submission" date="2020-07" db="EMBL/GenBank/DDBJ databases">
        <authorList>
            <person name="Vera ALvarez R."/>
            <person name="Arias-Moreno D.M."/>
            <person name="Jimenez-Jacinto V."/>
            <person name="Jimenez-Bremont J.F."/>
            <person name="Swaminathan K."/>
            <person name="Moose S.P."/>
            <person name="Guerrero-Gonzalez M.L."/>
            <person name="Marino-Ramirez L."/>
            <person name="Landsman D."/>
            <person name="Rodriguez-Kessler M."/>
            <person name="Delgado-Sanchez P."/>
        </authorList>
    </citation>
    <scope>NUCLEOTIDE SEQUENCE</scope>
    <source>
        <tissue evidence="1">Cladode</tissue>
    </source>
</reference>
<dbReference type="EMBL" id="GISG01200965">
    <property type="protein sequence ID" value="MBA4658544.1"/>
    <property type="molecule type" value="Transcribed_RNA"/>
</dbReference>
<accession>A0A7C9EDF6</accession>
<evidence type="ECO:0000313" key="1">
    <source>
        <dbReference type="EMBL" id="MBA4658544.1"/>
    </source>
</evidence>
<sequence>MWHGRALWHGQTVPHPLLSLYYLKPFWLSDSLSPSLLSQSLTLSLTVLPLSLNISLSSAACAQTQRPKPSISSPKAKTAQTAATKFSSLIKILATTPEISAVNFLASTTRSLHLFPQEASRTSTVIQVTSIASTATAAIDMTPNTTPSAPPPTEERESTCTSRIRSIVFGCC</sequence>
<dbReference type="AlphaFoldDB" id="A0A7C9EDF6"/>
<proteinExistence type="predicted"/>